<sequence>MKIPEILPVISIKRARQRYGEAYKNFKPLLTFVDREFIFYIFDNLVVYNFCEDYDYAKFNTPMDYDPFYGVDVKFRFKFDDTVYRYYINDVVSYEVGGDLYEI</sequence>
<reference evidence="1" key="1">
    <citation type="submission" date="2021-04" db="EMBL/GenBank/DDBJ databases">
        <title>Genomes of microviruses identified in yellow-bellied marmot fecal samples.</title>
        <authorList>
            <person name="Varsani A."/>
            <person name="Kraberger S."/>
            <person name="Chatterjee A."/>
            <person name="Richet C."/>
            <person name="Fontenele R.S."/>
            <person name="Schmidlin K."/>
            <person name="Blumstein D.T."/>
        </authorList>
    </citation>
    <scope>NUCLEOTIDE SEQUENCE</scope>
    <source>
        <strain evidence="1">Mar30</strain>
    </source>
</reference>
<dbReference type="EMBL" id="MZ089776">
    <property type="protein sequence ID" value="QXN75140.1"/>
    <property type="molecule type" value="Genomic_DNA"/>
</dbReference>
<accession>A0A8F5MK86</accession>
<organism evidence="1">
    <name type="scientific">Microvirus mar30</name>
    <dbReference type="NCBI Taxonomy" id="2851164"/>
    <lineage>
        <taxon>Viruses</taxon>
        <taxon>Monodnaviria</taxon>
        <taxon>Sangervirae</taxon>
        <taxon>Phixviricota</taxon>
        <taxon>Malgrandaviricetes</taxon>
        <taxon>Petitvirales</taxon>
        <taxon>Microviridae</taxon>
    </lineage>
</organism>
<proteinExistence type="predicted"/>
<name>A0A8F5MK86_9VIRU</name>
<protein>
    <submittedName>
        <fullName evidence="1">Uncharacterized protein</fullName>
    </submittedName>
</protein>
<evidence type="ECO:0000313" key="1">
    <source>
        <dbReference type="EMBL" id="QXN75140.1"/>
    </source>
</evidence>